<keyword evidence="2" id="KW-1185">Reference proteome</keyword>
<name>A0ACB9YLX5_9PEZI</name>
<dbReference type="Proteomes" id="UP001497700">
    <property type="component" value="Unassembled WGS sequence"/>
</dbReference>
<accession>A0ACB9YLX5</accession>
<sequence>MASESSPKRPLTWLITGCSSGFGLALTRMAQANGHNVLATSRNPARTPELVSEITAKGGEWIRLDQDEPDCGQVIEDLEARGVAIDVLANVAATSMTGPVESFDESEVRRVMETNFFGPYRLMRAAVPHMRKRRSGMVVNFSSGAGMEANLSLGVYGASKAALDDLTKVLHKEMKDFKVRVLLVYLGSFNTPMVGKTEVAAKPLDPDYEGTTTAQYVDVLSTGNFVVNGDHVKATQAIYDVVVGEGVGKGHEDEIMIPLGVDMAARIGQTRERLDHAMEVFGDICNNVDIDGASVGVGQNTFVKKSN</sequence>
<comment type="caution">
    <text evidence="1">The sequence shown here is derived from an EMBL/GenBank/DDBJ whole genome shotgun (WGS) entry which is preliminary data.</text>
</comment>
<gene>
    <name evidence="1" type="ORF">F4820DRAFT_109118</name>
</gene>
<protein>
    <submittedName>
        <fullName evidence="1">Short-chain oxidoreductase</fullName>
    </submittedName>
</protein>
<evidence type="ECO:0000313" key="1">
    <source>
        <dbReference type="EMBL" id="KAI4860407.1"/>
    </source>
</evidence>
<proteinExistence type="predicted"/>
<reference evidence="1 2" key="1">
    <citation type="journal article" date="2022" name="New Phytol.">
        <title>Ecological generalism drives hyperdiversity of secondary metabolite gene clusters in xylarialean endophytes.</title>
        <authorList>
            <person name="Franco M.E.E."/>
            <person name="Wisecaver J.H."/>
            <person name="Arnold A.E."/>
            <person name="Ju Y.M."/>
            <person name="Slot J.C."/>
            <person name="Ahrendt S."/>
            <person name="Moore L.P."/>
            <person name="Eastman K.E."/>
            <person name="Scott K."/>
            <person name="Konkel Z."/>
            <person name="Mondo S.J."/>
            <person name="Kuo A."/>
            <person name="Hayes R.D."/>
            <person name="Haridas S."/>
            <person name="Andreopoulos B."/>
            <person name="Riley R."/>
            <person name="LaButti K."/>
            <person name="Pangilinan J."/>
            <person name="Lipzen A."/>
            <person name="Amirebrahimi M."/>
            <person name="Yan J."/>
            <person name="Adam C."/>
            <person name="Keymanesh K."/>
            <person name="Ng V."/>
            <person name="Louie K."/>
            <person name="Northen T."/>
            <person name="Drula E."/>
            <person name="Henrissat B."/>
            <person name="Hsieh H.M."/>
            <person name="Youens-Clark K."/>
            <person name="Lutzoni F."/>
            <person name="Miadlikowska J."/>
            <person name="Eastwood D.C."/>
            <person name="Hamelin R.C."/>
            <person name="Grigoriev I.V."/>
            <person name="U'Ren J.M."/>
        </authorList>
    </citation>
    <scope>NUCLEOTIDE SEQUENCE [LARGE SCALE GENOMIC DNA]</scope>
    <source>
        <strain evidence="1 2">CBS 119005</strain>
    </source>
</reference>
<evidence type="ECO:0000313" key="2">
    <source>
        <dbReference type="Proteomes" id="UP001497700"/>
    </source>
</evidence>
<dbReference type="EMBL" id="MU393587">
    <property type="protein sequence ID" value="KAI4860407.1"/>
    <property type="molecule type" value="Genomic_DNA"/>
</dbReference>
<organism evidence="1 2">
    <name type="scientific">Hypoxylon rubiginosum</name>
    <dbReference type="NCBI Taxonomy" id="110542"/>
    <lineage>
        <taxon>Eukaryota</taxon>
        <taxon>Fungi</taxon>
        <taxon>Dikarya</taxon>
        <taxon>Ascomycota</taxon>
        <taxon>Pezizomycotina</taxon>
        <taxon>Sordariomycetes</taxon>
        <taxon>Xylariomycetidae</taxon>
        <taxon>Xylariales</taxon>
        <taxon>Hypoxylaceae</taxon>
        <taxon>Hypoxylon</taxon>
    </lineage>
</organism>